<comment type="similarity">
    <text evidence="5">Belongs to the pyruvate, phosphate/water dikinase regulatory protein family. PDRP subfamily.</text>
</comment>
<keyword evidence="1 5" id="KW-0723">Serine/threonine-protein kinase</keyword>
<comment type="catalytic activity">
    <reaction evidence="5">
        <text>N(tele)-phospho-L-histidyl/L-threonyl-[pyruvate, phosphate dikinase] + ADP = N(tele)-phospho-L-histidyl/O-phospho-L-threonyl-[pyruvate, phosphate dikinase] + AMP + H(+)</text>
        <dbReference type="Rhea" id="RHEA:43692"/>
        <dbReference type="Rhea" id="RHEA-COMP:10650"/>
        <dbReference type="Rhea" id="RHEA-COMP:10651"/>
        <dbReference type="ChEBI" id="CHEBI:15378"/>
        <dbReference type="ChEBI" id="CHEBI:30013"/>
        <dbReference type="ChEBI" id="CHEBI:61977"/>
        <dbReference type="ChEBI" id="CHEBI:83586"/>
        <dbReference type="ChEBI" id="CHEBI:456215"/>
        <dbReference type="ChEBI" id="CHEBI:456216"/>
        <dbReference type="EC" id="2.7.11.32"/>
    </reaction>
</comment>
<dbReference type="GO" id="GO:0004674">
    <property type="term" value="F:protein serine/threonine kinase activity"/>
    <property type="evidence" value="ECO:0007669"/>
    <property type="project" value="UniProtKB-UniRule"/>
</dbReference>
<protein>
    <recommendedName>
        <fullName evidence="5">Putative pyruvate, phosphate dikinase regulatory protein</fullName>
        <shortName evidence="5">PPDK regulatory protein</shortName>
        <ecNumber evidence="5">2.7.11.32</ecNumber>
        <ecNumber evidence="5">2.7.4.27</ecNumber>
    </recommendedName>
</protein>
<dbReference type="RefSeq" id="WP_127016478.1">
    <property type="nucleotide sequence ID" value="NZ_CP016379.1"/>
</dbReference>
<evidence type="ECO:0000313" key="6">
    <source>
        <dbReference type="EMBL" id="AZR73144.1"/>
    </source>
</evidence>
<keyword evidence="3 5" id="KW-0547">Nucleotide-binding</keyword>
<dbReference type="KEGG" id="aft:BBF96_06955"/>
<keyword evidence="2 5" id="KW-0808">Transferase</keyword>
<dbReference type="EMBL" id="CP016379">
    <property type="protein sequence ID" value="AZR73144.1"/>
    <property type="molecule type" value="Genomic_DNA"/>
</dbReference>
<dbReference type="OrthoDB" id="9782201at2"/>
<dbReference type="EC" id="2.7.11.32" evidence="5"/>
<dbReference type="GO" id="GO:0005524">
    <property type="term" value="F:ATP binding"/>
    <property type="evidence" value="ECO:0007669"/>
    <property type="project" value="InterPro"/>
</dbReference>
<gene>
    <name evidence="6" type="ORF">BBF96_06955</name>
</gene>
<dbReference type="HAMAP" id="MF_00921">
    <property type="entry name" value="PDRP"/>
    <property type="match status" value="1"/>
</dbReference>
<feature type="binding site" evidence="5">
    <location>
        <begin position="149"/>
        <end position="156"/>
    </location>
    <ligand>
        <name>ADP</name>
        <dbReference type="ChEBI" id="CHEBI:456216"/>
    </ligand>
</feature>
<dbReference type="GO" id="GO:0043531">
    <property type="term" value="F:ADP binding"/>
    <property type="evidence" value="ECO:0007669"/>
    <property type="project" value="UniProtKB-UniRule"/>
</dbReference>
<sequence>MGPKVYIVSDSIGETAETVVQAAASQFNSGKVQTRKFSYIQSEEDIKKVIFQARREPKCLIAYTLVKPGLSEMLDRYAKDAGILCVDIMGPMLDAFSKIYEKKPKQKAGLLHRLDKEYFARVDAIEFTVKYDDRNDGKGILLADVVLIGVSRTSKTPMSIYLAYKGLKAANIPLVPEVEPPKELFENPDGKVVGLTIDPHLLTEIRLERLRSLGLDTRAQYASIQRINEELEYAEKIMKRIGCPVVDVTNRSIEESANEVLRLIGR</sequence>
<proteinExistence type="inferred from homology"/>
<dbReference type="InterPro" id="IPR026565">
    <property type="entry name" value="PPDK_reg"/>
</dbReference>
<evidence type="ECO:0000256" key="5">
    <source>
        <dbReference type="HAMAP-Rule" id="MF_00921"/>
    </source>
</evidence>
<evidence type="ECO:0000256" key="1">
    <source>
        <dbReference type="ARBA" id="ARBA00022527"/>
    </source>
</evidence>
<reference evidence="6 7" key="1">
    <citation type="submission" date="2016-07" db="EMBL/GenBank/DDBJ databases">
        <title>Genome and transcriptome analysis of iron-reducing fermentative bacteria Anoxybacter fermentans.</title>
        <authorList>
            <person name="Zeng X."/>
            <person name="Shao Z."/>
        </authorList>
    </citation>
    <scope>NUCLEOTIDE SEQUENCE [LARGE SCALE GENOMIC DNA]</scope>
    <source>
        <strain evidence="6 7">DY22613</strain>
    </source>
</reference>
<dbReference type="InterPro" id="IPR005177">
    <property type="entry name" value="Kinase-pyrophosphorylase"/>
</dbReference>
<evidence type="ECO:0000256" key="3">
    <source>
        <dbReference type="ARBA" id="ARBA00022741"/>
    </source>
</evidence>
<dbReference type="PANTHER" id="PTHR31756">
    <property type="entry name" value="PYRUVATE, PHOSPHATE DIKINASE REGULATORY PROTEIN 1, CHLOROPLASTIC"/>
    <property type="match status" value="1"/>
</dbReference>
<keyword evidence="6" id="KW-0670">Pyruvate</keyword>
<comment type="function">
    <text evidence="5">Bifunctional serine/threonine kinase and phosphorylase involved in the regulation of the pyruvate, phosphate dikinase (PPDK) by catalyzing its phosphorylation/dephosphorylation.</text>
</comment>
<comment type="catalytic activity">
    <reaction evidence="5">
        <text>N(tele)-phospho-L-histidyl/O-phospho-L-threonyl-[pyruvate, phosphate dikinase] + phosphate + H(+) = N(tele)-phospho-L-histidyl/L-threonyl-[pyruvate, phosphate dikinase] + diphosphate</text>
        <dbReference type="Rhea" id="RHEA:43696"/>
        <dbReference type="Rhea" id="RHEA-COMP:10650"/>
        <dbReference type="Rhea" id="RHEA-COMP:10651"/>
        <dbReference type="ChEBI" id="CHEBI:15378"/>
        <dbReference type="ChEBI" id="CHEBI:30013"/>
        <dbReference type="ChEBI" id="CHEBI:33019"/>
        <dbReference type="ChEBI" id="CHEBI:43474"/>
        <dbReference type="ChEBI" id="CHEBI:61977"/>
        <dbReference type="ChEBI" id="CHEBI:83586"/>
        <dbReference type="EC" id="2.7.4.27"/>
    </reaction>
</comment>
<accession>A0A3Q9HQ23</accession>
<evidence type="ECO:0000256" key="2">
    <source>
        <dbReference type="ARBA" id="ARBA00022679"/>
    </source>
</evidence>
<dbReference type="Proteomes" id="UP000267250">
    <property type="component" value="Chromosome"/>
</dbReference>
<dbReference type="AlphaFoldDB" id="A0A3Q9HQ23"/>
<dbReference type="GO" id="GO:0016776">
    <property type="term" value="F:phosphotransferase activity, phosphate group as acceptor"/>
    <property type="evidence" value="ECO:0007669"/>
    <property type="project" value="UniProtKB-UniRule"/>
</dbReference>
<evidence type="ECO:0000313" key="7">
    <source>
        <dbReference type="Proteomes" id="UP000267250"/>
    </source>
</evidence>
<keyword evidence="7" id="KW-1185">Reference proteome</keyword>
<dbReference type="Pfam" id="PF03618">
    <property type="entry name" value="Kinase-PPPase"/>
    <property type="match status" value="1"/>
</dbReference>
<name>A0A3Q9HQ23_9FIRM</name>
<dbReference type="NCBIfam" id="NF003742">
    <property type="entry name" value="PRK05339.1"/>
    <property type="match status" value="1"/>
</dbReference>
<dbReference type="PANTHER" id="PTHR31756:SF3">
    <property type="entry name" value="PYRUVATE, PHOSPHATE DIKINASE REGULATORY PROTEIN 1, CHLOROPLASTIC"/>
    <property type="match status" value="1"/>
</dbReference>
<evidence type="ECO:0000256" key="4">
    <source>
        <dbReference type="ARBA" id="ARBA00022777"/>
    </source>
</evidence>
<dbReference type="EC" id="2.7.4.27" evidence="5"/>
<organism evidence="6 7">
    <name type="scientific">Anoxybacter fermentans</name>
    <dbReference type="NCBI Taxonomy" id="1323375"/>
    <lineage>
        <taxon>Bacteria</taxon>
        <taxon>Bacillati</taxon>
        <taxon>Bacillota</taxon>
        <taxon>Clostridia</taxon>
        <taxon>Halanaerobiales</taxon>
        <taxon>Anoxybacter</taxon>
    </lineage>
</organism>
<keyword evidence="4 5" id="KW-0418">Kinase</keyword>